<evidence type="ECO:0000313" key="1">
    <source>
        <dbReference type="EMBL" id="QBQ53379.1"/>
    </source>
</evidence>
<gene>
    <name evidence="1" type="ORF">E3U44_01800</name>
</gene>
<proteinExistence type="predicted"/>
<reference evidence="1 2" key="1">
    <citation type="submission" date="2019-03" db="EMBL/GenBank/DDBJ databases">
        <title>The genome sequence of Nitrosococcus wardiae strain D1FHST reveals the archetypal metabolic capacity of ammonia-oxidizing Gammaproteobacteria.</title>
        <authorList>
            <person name="Wang L."/>
            <person name="Lim C.K."/>
            <person name="Hanson T.E."/>
            <person name="Dang H."/>
            <person name="Klotz M.G."/>
        </authorList>
    </citation>
    <scope>NUCLEOTIDE SEQUENCE [LARGE SCALE GENOMIC DNA]</scope>
    <source>
        <strain evidence="1 2">D1FHS</strain>
    </source>
</reference>
<accession>A0A4P7BW12</accession>
<dbReference type="EMBL" id="CP038033">
    <property type="protein sequence ID" value="QBQ53379.1"/>
    <property type="molecule type" value="Genomic_DNA"/>
</dbReference>
<evidence type="ECO:0000313" key="2">
    <source>
        <dbReference type="Proteomes" id="UP000294325"/>
    </source>
</evidence>
<name>A0A4P7BW12_9GAMM</name>
<organism evidence="1 2">
    <name type="scientific">Nitrosococcus wardiae</name>
    <dbReference type="NCBI Taxonomy" id="1814290"/>
    <lineage>
        <taxon>Bacteria</taxon>
        <taxon>Pseudomonadati</taxon>
        <taxon>Pseudomonadota</taxon>
        <taxon>Gammaproteobacteria</taxon>
        <taxon>Chromatiales</taxon>
        <taxon>Chromatiaceae</taxon>
        <taxon>Nitrosococcus</taxon>
    </lineage>
</organism>
<dbReference type="Proteomes" id="UP000294325">
    <property type="component" value="Chromosome"/>
</dbReference>
<dbReference type="RefSeq" id="WP_134356394.1">
    <property type="nucleotide sequence ID" value="NZ_CP038033.1"/>
</dbReference>
<protein>
    <submittedName>
        <fullName evidence="1">Uncharacterized protein</fullName>
    </submittedName>
</protein>
<sequence>MGSTRKSAGLSLVAPMAPTHMMNRANIMDTTTRFPGTQKASAEACRGLPLVPKVNRGASQDYGTPTRRYCEQYLPRQETT</sequence>
<dbReference type="KEGG" id="nwr:E3U44_01800"/>
<keyword evidence="2" id="KW-1185">Reference proteome</keyword>
<dbReference type="AlphaFoldDB" id="A0A4P7BW12"/>